<evidence type="ECO:0000259" key="2">
    <source>
        <dbReference type="Pfam" id="PF14529"/>
    </source>
</evidence>
<dbReference type="EMBL" id="HACG01049411">
    <property type="protein sequence ID" value="CEK96276.1"/>
    <property type="molecule type" value="Transcribed_RNA"/>
</dbReference>
<proteinExistence type="predicted"/>
<reference evidence="5" key="1">
    <citation type="submission" date="2014-12" db="EMBL/GenBank/DDBJ databases">
        <title>Insight into the proteome of Arion vulgaris.</title>
        <authorList>
            <person name="Aradska J."/>
            <person name="Bulat T."/>
            <person name="Smidak R."/>
            <person name="Sarate P."/>
            <person name="Gangsoo J."/>
            <person name="Sialana F."/>
            <person name="Bilban M."/>
            <person name="Lubec G."/>
        </authorList>
    </citation>
    <scope>NUCLEOTIDE SEQUENCE</scope>
    <source>
        <tissue evidence="5">Skin</tissue>
    </source>
</reference>
<protein>
    <recommendedName>
        <fullName evidence="2">Endonuclease/exonuclease/phosphatase domain-containing protein</fullName>
    </recommendedName>
</protein>
<evidence type="ECO:0000313" key="4">
    <source>
        <dbReference type="EMBL" id="CEK96276.1"/>
    </source>
</evidence>
<feature type="compositionally biased region" description="Polar residues" evidence="1">
    <location>
        <begin position="1"/>
        <end position="10"/>
    </location>
</feature>
<evidence type="ECO:0000256" key="1">
    <source>
        <dbReference type="SAM" id="MobiDB-lite"/>
    </source>
</evidence>
<dbReference type="InterPro" id="IPR036691">
    <property type="entry name" value="Endo/exonu/phosph_ase_sf"/>
</dbReference>
<dbReference type="InterPro" id="IPR052560">
    <property type="entry name" value="RdDP_mobile_element"/>
</dbReference>
<evidence type="ECO:0000313" key="3">
    <source>
        <dbReference type="EMBL" id="CEK96275.1"/>
    </source>
</evidence>
<feature type="region of interest" description="Disordered" evidence="1">
    <location>
        <begin position="1"/>
        <end position="22"/>
    </location>
</feature>
<dbReference type="EMBL" id="HACG01049415">
    <property type="protein sequence ID" value="CEK96280.1"/>
    <property type="molecule type" value="Transcribed_RNA"/>
</dbReference>
<dbReference type="EMBL" id="HACG01049410">
    <property type="protein sequence ID" value="CEK96275.1"/>
    <property type="molecule type" value="Transcribed_RNA"/>
</dbReference>
<dbReference type="PANTHER" id="PTHR36688">
    <property type="entry name" value="ENDO/EXONUCLEASE/PHOSPHATASE DOMAIN-CONTAINING PROTEIN"/>
    <property type="match status" value="1"/>
</dbReference>
<gene>
    <name evidence="5" type="primary">ORF211316</name>
    <name evidence="3" type="synonym">ORF211282</name>
    <name evidence="4" type="synonym">ORF211290</name>
</gene>
<dbReference type="Pfam" id="PF14529">
    <property type="entry name" value="Exo_endo_phos_2"/>
    <property type="match status" value="1"/>
</dbReference>
<dbReference type="SUPFAM" id="SSF56219">
    <property type="entry name" value="DNase I-like"/>
    <property type="match status" value="1"/>
</dbReference>
<dbReference type="InterPro" id="IPR005135">
    <property type="entry name" value="Endo/exonuclease/phosphatase"/>
</dbReference>
<dbReference type="AlphaFoldDB" id="A0A0B7BVU2"/>
<dbReference type="PANTHER" id="PTHR36688:SF2">
    <property type="entry name" value="ENDONUCLEASE_EXONUCLEASE_PHOSPHATASE DOMAIN-CONTAINING PROTEIN"/>
    <property type="match status" value="1"/>
</dbReference>
<dbReference type="Gene3D" id="3.60.10.10">
    <property type="entry name" value="Endonuclease/exonuclease/phosphatase"/>
    <property type="match status" value="1"/>
</dbReference>
<sequence length="325" mass="37034">MYNNNRNSSEIGRRLEYQGPRQTEGNRAVLCEKLTTGKNKTNKCKHRNTQNPWRKKDLQMSDDQKNKHSLNILQLNICGLRNKKIELSKLLHDHKVHVALLQETLHKDSDLHLTGYTSYPCRCTDCRGIVTYIRNDIQGDASQLTTAHPTDVQQITIWHSGGKYTIYNIYNPPQKTLKLPELHNTQYRKTILAGDLNGHSPRWGYPDNNRTGKLIEELCDTTNLSVLQNAESPPTLLHRAHLSLTRPDLTICSSDLTESCHSQILDDIGSDHKPLLTTITTVSRACRKQKHGGTSKKLTGDFFKKQLTLCFHKLKPAVLRLSTKK</sequence>
<evidence type="ECO:0000313" key="5">
    <source>
        <dbReference type="EMBL" id="CEK96280.1"/>
    </source>
</evidence>
<name>A0A0B7BVU2_9EUPU</name>
<organism evidence="5">
    <name type="scientific">Arion vulgaris</name>
    <dbReference type="NCBI Taxonomy" id="1028688"/>
    <lineage>
        <taxon>Eukaryota</taxon>
        <taxon>Metazoa</taxon>
        <taxon>Spiralia</taxon>
        <taxon>Lophotrochozoa</taxon>
        <taxon>Mollusca</taxon>
        <taxon>Gastropoda</taxon>
        <taxon>Heterobranchia</taxon>
        <taxon>Euthyneura</taxon>
        <taxon>Panpulmonata</taxon>
        <taxon>Eupulmonata</taxon>
        <taxon>Stylommatophora</taxon>
        <taxon>Helicina</taxon>
        <taxon>Arionoidea</taxon>
        <taxon>Arionidae</taxon>
        <taxon>Arion</taxon>
    </lineage>
</organism>
<accession>A0A0B7BVU2</accession>
<dbReference type="GO" id="GO:0003824">
    <property type="term" value="F:catalytic activity"/>
    <property type="evidence" value="ECO:0007669"/>
    <property type="project" value="InterPro"/>
</dbReference>
<feature type="domain" description="Endonuclease/exonuclease/phosphatase" evidence="2">
    <location>
        <begin position="165"/>
        <end position="275"/>
    </location>
</feature>